<dbReference type="GeneID" id="54980176"/>
<dbReference type="Proteomes" id="UP000224896">
    <property type="component" value="Segment"/>
</dbReference>
<keyword evidence="3" id="KW-1185">Reference proteome</keyword>
<feature type="compositionally biased region" description="Acidic residues" evidence="1">
    <location>
        <begin position="55"/>
        <end position="74"/>
    </location>
</feature>
<organism evidence="2 3">
    <name type="scientific">Marinomonas phage CPP1m</name>
    <dbReference type="NCBI Taxonomy" id="1965370"/>
    <lineage>
        <taxon>Viruses</taxon>
        <taxon>Duplodnaviria</taxon>
        <taxon>Heunggongvirae</taxon>
        <taxon>Uroviricota</taxon>
        <taxon>Caudoviricetes</taxon>
        <taxon>Autographivirales</taxon>
        <taxon>Autosignataviridae</taxon>
        <taxon>Colwellvirinae</taxon>
        <taxon>Murciavirus</taxon>
        <taxon>Murciavirus CPP1m</taxon>
    </lineage>
</organism>
<evidence type="ECO:0000313" key="3">
    <source>
        <dbReference type="Proteomes" id="UP000224896"/>
    </source>
</evidence>
<dbReference type="KEGG" id="vg:54980176"/>
<feature type="compositionally biased region" description="Basic and acidic residues" evidence="1">
    <location>
        <begin position="24"/>
        <end position="42"/>
    </location>
</feature>
<evidence type="ECO:0000313" key="2">
    <source>
        <dbReference type="EMBL" id="ARB11252.1"/>
    </source>
</evidence>
<dbReference type="RefSeq" id="YP_009790022.1">
    <property type="nucleotide sequence ID" value="NC_047821.1"/>
</dbReference>
<reference evidence="3" key="1">
    <citation type="submission" date="2017-02" db="EMBL/GenBank/DDBJ databases">
        <authorList>
            <person name="Lucas-Elio P."/>
            <person name="Silas S."/>
            <person name="Fire A.Z."/>
            <person name="Sanchez-Amat A."/>
        </authorList>
    </citation>
    <scope>NUCLEOTIDE SEQUENCE [LARGE SCALE GENOMIC DNA]</scope>
</reference>
<dbReference type="EMBL" id="KY626176">
    <property type="protein sequence ID" value="ARB11252.1"/>
    <property type="molecule type" value="Genomic_DNA"/>
</dbReference>
<sequence length="297" mass="33187">MDDVEIIGGDEPLDLTSTATATEPELKDEPILDLTDAPKEAQEETQEGATKAEEEPSEDADKDEEESTESEDKEPTEYFFGETKVNIEVPAEISDAFKELGIDESKVLSQLFGKDSDFTLDEETHSKLSEKYGTFVVDNMLESYKKGNEMAVNSYKEELASKEAEFATQCEEYKEAVGGEEGLNKLESYIIDNFDDKQIEAYNSVMASDDAHSTQLFLIGQIQKQMELEDKLQNGDKQVELIGDKEAGKPDAGIFEKGYLTAEEFDNEVAYSKEYISNPDYARKVDAARIAGKRKGY</sequence>
<proteinExistence type="predicted"/>
<accession>A0A1W5S6X6</accession>
<evidence type="ECO:0000256" key="1">
    <source>
        <dbReference type="SAM" id="MobiDB-lite"/>
    </source>
</evidence>
<name>A0A1W5S6X6_9CAUD</name>
<protein>
    <submittedName>
        <fullName evidence="2">Capsid and scaffold protein</fullName>
    </submittedName>
</protein>
<feature type="region of interest" description="Disordered" evidence="1">
    <location>
        <begin position="1"/>
        <end position="81"/>
    </location>
</feature>